<keyword evidence="3" id="KW-0238">DNA-binding</keyword>
<evidence type="ECO:0000256" key="1">
    <source>
        <dbReference type="ARBA" id="ARBA00004123"/>
    </source>
</evidence>
<dbReference type="Gene3D" id="2.40.330.10">
    <property type="entry name" value="DNA-binding pseudobarrel domain"/>
    <property type="match status" value="1"/>
</dbReference>
<organism evidence="7 8">
    <name type="scientific">Pyrus ussuriensis x Pyrus communis</name>
    <dbReference type="NCBI Taxonomy" id="2448454"/>
    <lineage>
        <taxon>Eukaryota</taxon>
        <taxon>Viridiplantae</taxon>
        <taxon>Streptophyta</taxon>
        <taxon>Embryophyta</taxon>
        <taxon>Tracheophyta</taxon>
        <taxon>Spermatophyta</taxon>
        <taxon>Magnoliopsida</taxon>
        <taxon>eudicotyledons</taxon>
        <taxon>Gunneridae</taxon>
        <taxon>Pentapetalae</taxon>
        <taxon>rosids</taxon>
        <taxon>fabids</taxon>
        <taxon>Rosales</taxon>
        <taxon>Rosaceae</taxon>
        <taxon>Amygdaloideae</taxon>
        <taxon>Maleae</taxon>
        <taxon>Pyrus</taxon>
    </lineage>
</organism>
<evidence type="ECO:0000256" key="3">
    <source>
        <dbReference type="ARBA" id="ARBA00023125"/>
    </source>
</evidence>
<keyword evidence="4" id="KW-0804">Transcription</keyword>
<reference evidence="7 8" key="2">
    <citation type="submission" date="2019-11" db="EMBL/GenBank/DDBJ databases">
        <title>A de novo genome assembly of a pear dwarfing rootstock.</title>
        <authorList>
            <person name="Wang F."/>
            <person name="Wang J."/>
            <person name="Li S."/>
            <person name="Zhang Y."/>
            <person name="Fang M."/>
            <person name="Ma L."/>
            <person name="Zhao Y."/>
            <person name="Jiang S."/>
        </authorList>
    </citation>
    <scope>NUCLEOTIDE SEQUENCE [LARGE SCALE GENOMIC DNA]</scope>
    <source>
        <strain evidence="7">S2</strain>
        <tissue evidence="7">Leaf</tissue>
    </source>
</reference>
<dbReference type="Pfam" id="PF03754">
    <property type="entry name" value="At2g31720-like"/>
    <property type="match status" value="1"/>
</dbReference>
<comment type="caution">
    <text evidence="7">The sequence shown here is derived from an EMBL/GenBank/DDBJ whole genome shotgun (WGS) entry which is preliminary data.</text>
</comment>
<comment type="subcellular location">
    <subcellularLocation>
        <location evidence="1">Nucleus</location>
    </subcellularLocation>
</comment>
<dbReference type="OrthoDB" id="1166501at2759"/>
<dbReference type="AlphaFoldDB" id="A0A5N5GYB8"/>
<evidence type="ECO:0000256" key="2">
    <source>
        <dbReference type="ARBA" id="ARBA00023015"/>
    </source>
</evidence>
<dbReference type="InterPro" id="IPR005508">
    <property type="entry name" value="At2g31720-like"/>
</dbReference>
<sequence length="328" mass="36576">MITSSVSLFCERAKLAGGLDSMEEHNFLFSANSVREKTGSDKYSTTLHSSPISQGEERKQEEEDDVAEMVEFTEKDFDASQREEELVKQKSKIKNPMIIDWVAKKNRSSDRSFKRIGGSDASGTQDAEDVVEEQYQERLHDLPEEFKREIERLGGTKVELVIEKQLTKTDISSSIDRMSMPLNQLVSISFLEDEDKEMLENCKTMTVQLIDPGLVHGDINLRRLVMGKNPIYALRTQWGDVARKNKLKAADLVQVWSFRVNRALHLALVLAKSSSVEGDHQESDGGGDSECQSSIVDGGSSNSGGSEAEQRSWKNGTGGDNYGIIKGF</sequence>
<protein>
    <submittedName>
        <fullName evidence="7">B3 domain-containing protein</fullName>
    </submittedName>
</protein>
<keyword evidence="8" id="KW-1185">Reference proteome</keyword>
<proteinExistence type="predicted"/>
<evidence type="ECO:0000313" key="8">
    <source>
        <dbReference type="Proteomes" id="UP000327157"/>
    </source>
</evidence>
<feature type="region of interest" description="Disordered" evidence="6">
    <location>
        <begin position="39"/>
        <end position="63"/>
    </location>
</feature>
<evidence type="ECO:0000256" key="4">
    <source>
        <dbReference type="ARBA" id="ARBA00023163"/>
    </source>
</evidence>
<feature type="compositionally biased region" description="Low complexity" evidence="6">
    <location>
        <begin position="293"/>
        <end position="306"/>
    </location>
</feature>
<dbReference type="GO" id="GO:0003677">
    <property type="term" value="F:DNA binding"/>
    <property type="evidence" value="ECO:0007669"/>
    <property type="project" value="UniProtKB-KW"/>
</dbReference>
<evidence type="ECO:0000256" key="5">
    <source>
        <dbReference type="ARBA" id="ARBA00023242"/>
    </source>
</evidence>
<dbReference type="InterPro" id="IPR015300">
    <property type="entry name" value="DNA-bd_pseudobarrel_sf"/>
</dbReference>
<dbReference type="EMBL" id="SMOL01000341">
    <property type="protein sequence ID" value="KAB2620338.1"/>
    <property type="molecule type" value="Genomic_DNA"/>
</dbReference>
<dbReference type="GO" id="GO:0005634">
    <property type="term" value="C:nucleus"/>
    <property type="evidence" value="ECO:0007669"/>
    <property type="project" value="UniProtKB-SubCell"/>
</dbReference>
<keyword evidence="5" id="KW-0539">Nucleus</keyword>
<feature type="region of interest" description="Disordered" evidence="6">
    <location>
        <begin position="277"/>
        <end position="328"/>
    </location>
</feature>
<reference evidence="7 8" key="1">
    <citation type="submission" date="2019-09" db="EMBL/GenBank/DDBJ databases">
        <authorList>
            <person name="Ou C."/>
        </authorList>
    </citation>
    <scope>NUCLEOTIDE SEQUENCE [LARGE SCALE GENOMIC DNA]</scope>
    <source>
        <strain evidence="7">S2</strain>
        <tissue evidence="7">Leaf</tissue>
    </source>
</reference>
<dbReference type="Proteomes" id="UP000327157">
    <property type="component" value="Unassembled WGS sequence"/>
</dbReference>
<evidence type="ECO:0000256" key="6">
    <source>
        <dbReference type="SAM" id="MobiDB-lite"/>
    </source>
</evidence>
<name>A0A5N5GYB8_9ROSA</name>
<gene>
    <name evidence="7" type="ORF">D8674_041873</name>
</gene>
<dbReference type="PANTHER" id="PTHR31541">
    <property type="entry name" value="B3 DOMAIN PLANT PROTEIN-RELATED"/>
    <property type="match status" value="1"/>
</dbReference>
<evidence type="ECO:0000313" key="7">
    <source>
        <dbReference type="EMBL" id="KAB2620338.1"/>
    </source>
</evidence>
<accession>A0A5N5GYB8</accession>
<feature type="compositionally biased region" description="Polar residues" evidence="6">
    <location>
        <begin position="41"/>
        <end position="53"/>
    </location>
</feature>
<keyword evidence="2" id="KW-0805">Transcription regulation</keyword>
<dbReference type="SUPFAM" id="SSF101936">
    <property type="entry name" value="DNA-binding pseudobarrel domain"/>
    <property type="match status" value="1"/>
</dbReference>
<dbReference type="PANTHER" id="PTHR31541:SF25">
    <property type="entry name" value="GAMMA-GLIADIN B"/>
    <property type="match status" value="1"/>
</dbReference>